<dbReference type="HAMAP" id="MF_00920">
    <property type="entry name" value="FtsY"/>
    <property type="match status" value="1"/>
</dbReference>
<dbReference type="eggNOG" id="COG0552">
    <property type="taxonomic scope" value="Bacteria"/>
</dbReference>
<dbReference type="GO" id="GO:0005047">
    <property type="term" value="F:signal recognition particle binding"/>
    <property type="evidence" value="ECO:0007669"/>
    <property type="project" value="TreeGrafter"/>
</dbReference>
<dbReference type="FunCoup" id="Q01YT1">
    <property type="interactions" value="639"/>
</dbReference>
<feature type="binding site" evidence="10">
    <location>
        <begin position="203"/>
        <end position="207"/>
    </location>
    <ligand>
        <name>GTP</name>
        <dbReference type="ChEBI" id="CHEBI:37565"/>
    </ligand>
</feature>
<dbReference type="InParanoid" id="Q01YT1"/>
<dbReference type="Pfam" id="PF00448">
    <property type="entry name" value="SRP54"/>
    <property type="match status" value="1"/>
</dbReference>
<dbReference type="InterPro" id="IPR042101">
    <property type="entry name" value="SRP54_N_sf"/>
</dbReference>
<dbReference type="FunFam" id="3.40.50.300:FF:000053">
    <property type="entry name" value="Signal recognition particle receptor FtsY"/>
    <property type="match status" value="1"/>
</dbReference>
<dbReference type="GO" id="GO:0005525">
    <property type="term" value="F:GTP binding"/>
    <property type="evidence" value="ECO:0007669"/>
    <property type="project" value="UniProtKB-UniRule"/>
</dbReference>
<dbReference type="SMART" id="SM00963">
    <property type="entry name" value="SRP54_N"/>
    <property type="match status" value="1"/>
</dbReference>
<dbReference type="KEGG" id="sus:Acid_4221"/>
<keyword evidence="5 10" id="KW-0342">GTP-binding</keyword>
<dbReference type="PROSITE" id="PS00300">
    <property type="entry name" value="SRP54"/>
    <property type="match status" value="1"/>
</dbReference>
<dbReference type="STRING" id="234267.Acid_4221"/>
<feature type="binding site" evidence="10">
    <location>
        <begin position="121"/>
        <end position="128"/>
    </location>
    <ligand>
        <name>GTP</name>
        <dbReference type="ChEBI" id="CHEBI:37565"/>
    </ligand>
</feature>
<dbReference type="GO" id="GO:0005737">
    <property type="term" value="C:cytoplasm"/>
    <property type="evidence" value="ECO:0007669"/>
    <property type="project" value="UniProtKB-SubCell"/>
</dbReference>
<dbReference type="InterPro" id="IPR003593">
    <property type="entry name" value="AAA+_ATPase"/>
</dbReference>
<dbReference type="AlphaFoldDB" id="Q01YT1"/>
<dbReference type="InterPro" id="IPR027417">
    <property type="entry name" value="P-loop_NTPase"/>
</dbReference>
<dbReference type="Pfam" id="PF02881">
    <property type="entry name" value="SRP54_N"/>
    <property type="match status" value="1"/>
</dbReference>
<dbReference type="InterPro" id="IPR036225">
    <property type="entry name" value="SRP/SRP_N"/>
</dbReference>
<dbReference type="GO" id="GO:0005886">
    <property type="term" value="C:plasma membrane"/>
    <property type="evidence" value="ECO:0007669"/>
    <property type="project" value="UniProtKB-SubCell"/>
</dbReference>
<evidence type="ECO:0000313" key="12">
    <source>
        <dbReference type="EMBL" id="ABJ85184.1"/>
    </source>
</evidence>
<accession>Q01YT1</accession>
<reference evidence="12" key="1">
    <citation type="submission" date="2006-10" db="EMBL/GenBank/DDBJ databases">
        <title>Complete sequence of Solibacter usitatus Ellin6076.</title>
        <authorList>
            <consortium name="US DOE Joint Genome Institute"/>
            <person name="Copeland A."/>
            <person name="Lucas S."/>
            <person name="Lapidus A."/>
            <person name="Barry K."/>
            <person name="Detter J.C."/>
            <person name="Glavina del Rio T."/>
            <person name="Hammon N."/>
            <person name="Israni S."/>
            <person name="Dalin E."/>
            <person name="Tice H."/>
            <person name="Pitluck S."/>
            <person name="Thompson L.S."/>
            <person name="Brettin T."/>
            <person name="Bruce D."/>
            <person name="Han C."/>
            <person name="Tapia R."/>
            <person name="Gilna P."/>
            <person name="Schmutz J."/>
            <person name="Larimer F."/>
            <person name="Land M."/>
            <person name="Hauser L."/>
            <person name="Kyrpides N."/>
            <person name="Mikhailova N."/>
            <person name="Janssen P.H."/>
            <person name="Kuske C.R."/>
            <person name="Richardson P."/>
        </authorList>
    </citation>
    <scope>NUCLEOTIDE SEQUENCE</scope>
    <source>
        <strain evidence="12">Ellin6076</strain>
    </source>
</reference>
<dbReference type="InterPro" id="IPR013822">
    <property type="entry name" value="Signal_recog_particl_SRP54_hlx"/>
</dbReference>
<feature type="domain" description="SRP54-type proteins GTP-binding" evidence="11">
    <location>
        <begin position="288"/>
        <end position="301"/>
    </location>
</feature>
<comment type="subunit">
    <text evidence="10">Part of the signal recognition particle protein translocation system, which is composed of SRP and FtsY.</text>
</comment>
<evidence type="ECO:0000256" key="8">
    <source>
        <dbReference type="ARBA" id="ARBA00048027"/>
    </source>
</evidence>
<dbReference type="SUPFAM" id="SSF47364">
    <property type="entry name" value="Domain of the SRP/SRP receptor G-proteins"/>
    <property type="match status" value="1"/>
</dbReference>
<comment type="subcellular location">
    <subcellularLocation>
        <location evidence="10">Cell membrane</location>
        <topology evidence="10">Peripheral membrane protein</topology>
        <orientation evidence="10">Cytoplasmic side</orientation>
    </subcellularLocation>
    <subcellularLocation>
        <location evidence="10">Cytoplasm</location>
    </subcellularLocation>
</comment>
<keyword evidence="2 10" id="KW-0963">Cytoplasm</keyword>
<evidence type="ECO:0000256" key="7">
    <source>
        <dbReference type="ARBA" id="ARBA00023170"/>
    </source>
</evidence>
<name>Q01YT1_SOLUE</name>
<keyword evidence="7 10" id="KW-0675">Receptor</keyword>
<dbReference type="Gene3D" id="1.20.120.140">
    <property type="entry name" value="Signal recognition particle SRP54, nucleotide-binding domain"/>
    <property type="match status" value="1"/>
</dbReference>
<dbReference type="Gene3D" id="3.40.50.300">
    <property type="entry name" value="P-loop containing nucleotide triphosphate hydrolases"/>
    <property type="match status" value="1"/>
</dbReference>
<dbReference type="NCBIfam" id="TIGR00064">
    <property type="entry name" value="ftsY"/>
    <property type="match status" value="1"/>
</dbReference>
<evidence type="ECO:0000256" key="3">
    <source>
        <dbReference type="ARBA" id="ARBA00022741"/>
    </source>
</evidence>
<keyword evidence="4 10" id="KW-0378">Hydrolase</keyword>
<comment type="catalytic activity">
    <reaction evidence="8 10">
        <text>GTP + H2O = GDP + phosphate + H(+)</text>
        <dbReference type="Rhea" id="RHEA:19669"/>
        <dbReference type="ChEBI" id="CHEBI:15377"/>
        <dbReference type="ChEBI" id="CHEBI:15378"/>
        <dbReference type="ChEBI" id="CHEBI:37565"/>
        <dbReference type="ChEBI" id="CHEBI:43474"/>
        <dbReference type="ChEBI" id="CHEBI:58189"/>
        <dbReference type="EC" id="3.6.5.4"/>
    </reaction>
</comment>
<comment type="similarity">
    <text evidence="10">Belongs to the GTP-binding SRP family. FtsY subfamily.</text>
</comment>
<dbReference type="SMART" id="SM00962">
    <property type="entry name" value="SRP54"/>
    <property type="match status" value="1"/>
</dbReference>
<organism evidence="12">
    <name type="scientific">Solibacter usitatus (strain Ellin6076)</name>
    <dbReference type="NCBI Taxonomy" id="234267"/>
    <lineage>
        <taxon>Bacteria</taxon>
        <taxon>Pseudomonadati</taxon>
        <taxon>Acidobacteriota</taxon>
        <taxon>Terriglobia</taxon>
        <taxon>Bryobacterales</taxon>
        <taxon>Solibacteraceae</taxon>
        <taxon>Candidatus Solibacter</taxon>
    </lineage>
</organism>
<dbReference type="PANTHER" id="PTHR43134">
    <property type="entry name" value="SIGNAL RECOGNITION PARTICLE RECEPTOR SUBUNIT ALPHA"/>
    <property type="match status" value="1"/>
</dbReference>
<dbReference type="SUPFAM" id="SSF52540">
    <property type="entry name" value="P-loop containing nucleoside triphosphate hydrolases"/>
    <property type="match status" value="1"/>
</dbReference>
<evidence type="ECO:0000256" key="9">
    <source>
        <dbReference type="ARBA" id="ARBA00053570"/>
    </source>
</evidence>
<dbReference type="InterPro" id="IPR004390">
    <property type="entry name" value="SR_rcpt_FtsY"/>
</dbReference>
<evidence type="ECO:0000259" key="11">
    <source>
        <dbReference type="PROSITE" id="PS00300"/>
    </source>
</evidence>
<dbReference type="PANTHER" id="PTHR43134:SF1">
    <property type="entry name" value="SIGNAL RECOGNITION PARTICLE RECEPTOR SUBUNIT ALPHA"/>
    <property type="match status" value="1"/>
</dbReference>
<keyword evidence="3 10" id="KW-0547">Nucleotide-binding</keyword>
<dbReference type="FunFam" id="1.20.120.140:FF:000002">
    <property type="entry name" value="Signal recognition particle receptor FtsY"/>
    <property type="match status" value="1"/>
</dbReference>
<dbReference type="GO" id="GO:0006614">
    <property type="term" value="P:SRP-dependent cotranslational protein targeting to membrane"/>
    <property type="evidence" value="ECO:0007669"/>
    <property type="project" value="InterPro"/>
</dbReference>
<gene>
    <name evidence="10" type="primary">ftsY</name>
    <name evidence="12" type="ordered locus">Acid_4221</name>
</gene>
<protein>
    <recommendedName>
        <fullName evidence="10">Signal recognition particle receptor FtsY</fullName>
        <shortName evidence="10">SRP receptor</shortName>
        <ecNumber evidence="10">3.6.5.4</ecNumber>
    </recommendedName>
</protein>
<evidence type="ECO:0000256" key="5">
    <source>
        <dbReference type="ARBA" id="ARBA00023134"/>
    </source>
</evidence>
<dbReference type="EC" id="3.6.5.4" evidence="10"/>
<comment type="function">
    <text evidence="9">Involved in targeting and insertion of nascent membrane proteins into the cytoplasmic membrane. Acts as a receptor for the complex formed by the signal recognition particle (SRP) and the ribosome-nascent chain (RNC). Interaction with SRP-RNC leads to the transfer of the RNC complex to the Sec translocase for insertion into the membrane, the hydrolysis of GTP by both Ffh and FtsY, and the dissociation of the SRP-FtsY complex into the individual components.</text>
</comment>
<proteinExistence type="inferred from homology"/>
<keyword evidence="6 10" id="KW-0472">Membrane</keyword>
<evidence type="ECO:0000256" key="6">
    <source>
        <dbReference type="ARBA" id="ARBA00023136"/>
    </source>
</evidence>
<evidence type="ECO:0000256" key="4">
    <source>
        <dbReference type="ARBA" id="ARBA00022801"/>
    </source>
</evidence>
<dbReference type="SMART" id="SM00382">
    <property type="entry name" value="AAA"/>
    <property type="match status" value="1"/>
</dbReference>
<dbReference type="OrthoDB" id="9804720at2"/>
<evidence type="ECO:0000256" key="1">
    <source>
        <dbReference type="ARBA" id="ARBA00022475"/>
    </source>
</evidence>
<dbReference type="GO" id="GO:0003924">
    <property type="term" value="F:GTPase activity"/>
    <property type="evidence" value="ECO:0007669"/>
    <property type="project" value="UniProtKB-UniRule"/>
</dbReference>
<feature type="binding site" evidence="10">
    <location>
        <begin position="267"/>
        <end position="270"/>
    </location>
    <ligand>
        <name>GTP</name>
        <dbReference type="ChEBI" id="CHEBI:37565"/>
    </ligand>
</feature>
<sequence length="316" mass="34335">MIQTLFGSVEQEPSLLEKLKSGVQKTRAGLVTALEDALQGKKEIDADLLDELEFTLISADIGVATTSEILESIRQRVERHQLADAGELKGLIRERLLEILQASERAPARVAEPPAVVLVVGVNGAGKTTTIGKLAHRFKNEQRSVLLCAADTFRAAAIEQLEIWGERTGTQVIRQKPGSDPSAVLFDAVTAAKSRKVDYVIVDTAGRLQTKEHLMLELEKMNRTARKVIPDAPHEVLLVLDATTGQNGLEQARKFTGSSGVTGIVLTKLDGTAKGGIVVAIARELNLPIRYIGVGEKIEDLLPFDGEKFIESLFEK</sequence>
<dbReference type="EMBL" id="CP000473">
    <property type="protein sequence ID" value="ABJ85184.1"/>
    <property type="molecule type" value="Genomic_DNA"/>
</dbReference>
<evidence type="ECO:0000256" key="10">
    <source>
        <dbReference type="HAMAP-Rule" id="MF_00920"/>
    </source>
</evidence>
<dbReference type="InterPro" id="IPR000897">
    <property type="entry name" value="SRP54_GTPase_dom"/>
</dbReference>
<keyword evidence="1 10" id="KW-1003">Cell membrane</keyword>
<dbReference type="HOGENOM" id="CLU_009301_3_4_0"/>
<evidence type="ECO:0000256" key="2">
    <source>
        <dbReference type="ARBA" id="ARBA00022490"/>
    </source>
</evidence>
<dbReference type="CDD" id="cd17874">
    <property type="entry name" value="FtsY"/>
    <property type="match status" value="1"/>
</dbReference>